<proteinExistence type="predicted"/>
<keyword evidence="2 3" id="KW-0040">ANK repeat</keyword>
<feature type="repeat" description="ANK" evidence="3">
    <location>
        <begin position="150"/>
        <end position="183"/>
    </location>
</feature>
<feature type="repeat" description="ANK" evidence="3">
    <location>
        <begin position="184"/>
        <end position="237"/>
    </location>
</feature>
<keyword evidence="5" id="KW-1185">Reference proteome</keyword>
<feature type="repeat" description="ANK" evidence="3">
    <location>
        <begin position="116"/>
        <end position="149"/>
    </location>
</feature>
<evidence type="ECO:0000256" key="2">
    <source>
        <dbReference type="ARBA" id="ARBA00023043"/>
    </source>
</evidence>
<dbReference type="Pfam" id="PF12796">
    <property type="entry name" value="Ank_2"/>
    <property type="match status" value="3"/>
</dbReference>
<dbReference type="InterPro" id="IPR002110">
    <property type="entry name" value="Ankyrin_rpt"/>
</dbReference>
<accession>A0A9W8TQS9</accession>
<feature type="repeat" description="ANK" evidence="3">
    <location>
        <begin position="296"/>
        <end position="321"/>
    </location>
</feature>
<sequence>MVQLLLNRNADTNARDGFGHTPLDAAAMVGNNEAVKLLLNKGVDINGPAKNIVTALYLAATHNHTAIVEMLLARGGFIDTTDTDFIPLHEAVMNSHRKAVELLFDLGPKADVIVKNGFTPLHESAAKGLGEAVIRFLLNQGAPVNAPNNEGSTLLHIAASGGFDIGVSQLLLEYGAEANLADDNGRTPLHIAAEMANKAALGTHDDILHACSLTPGFYRAVMRLLLDHGAKINVADVNGRTPLHVAVEGAAFKTHDGEQEDNHATPWQKVASESLNKEIIQLLLDYGAQTDTTDNDGRTPLHLAVERANKAAFELLLYQEA</sequence>
<dbReference type="InterPro" id="IPR051637">
    <property type="entry name" value="Ank_repeat_dom-contain_49"/>
</dbReference>
<evidence type="ECO:0000256" key="1">
    <source>
        <dbReference type="ARBA" id="ARBA00022737"/>
    </source>
</evidence>
<keyword evidence="1" id="KW-0677">Repeat</keyword>
<organism evidence="4 5">
    <name type="scientific">Xylaria arbuscula</name>
    <dbReference type="NCBI Taxonomy" id="114810"/>
    <lineage>
        <taxon>Eukaryota</taxon>
        <taxon>Fungi</taxon>
        <taxon>Dikarya</taxon>
        <taxon>Ascomycota</taxon>
        <taxon>Pezizomycotina</taxon>
        <taxon>Sordariomycetes</taxon>
        <taxon>Xylariomycetidae</taxon>
        <taxon>Xylariales</taxon>
        <taxon>Xylariaceae</taxon>
        <taxon>Xylaria</taxon>
    </lineage>
</organism>
<feature type="repeat" description="ANK" evidence="3">
    <location>
        <begin position="18"/>
        <end position="50"/>
    </location>
</feature>
<comment type="caution">
    <text evidence="4">The sequence shown here is derived from an EMBL/GenBank/DDBJ whole genome shotgun (WGS) entry which is preliminary data.</text>
</comment>
<dbReference type="PROSITE" id="PS50088">
    <property type="entry name" value="ANK_REPEAT"/>
    <property type="match status" value="6"/>
</dbReference>
<feature type="repeat" description="ANK" evidence="3">
    <location>
        <begin position="51"/>
        <end position="83"/>
    </location>
</feature>
<dbReference type="AlphaFoldDB" id="A0A9W8TQS9"/>
<dbReference type="PANTHER" id="PTHR24180:SF45">
    <property type="entry name" value="POLY [ADP-RIBOSE] POLYMERASE TANKYRASE"/>
    <property type="match status" value="1"/>
</dbReference>
<evidence type="ECO:0000256" key="3">
    <source>
        <dbReference type="PROSITE-ProRule" id="PRU00023"/>
    </source>
</evidence>
<dbReference type="Gene3D" id="1.25.40.20">
    <property type="entry name" value="Ankyrin repeat-containing domain"/>
    <property type="match status" value="3"/>
</dbReference>
<reference evidence="4" key="1">
    <citation type="submission" date="2022-07" db="EMBL/GenBank/DDBJ databases">
        <title>Genome Sequence of Xylaria arbuscula.</title>
        <authorList>
            <person name="Buettner E."/>
        </authorList>
    </citation>
    <scope>NUCLEOTIDE SEQUENCE</scope>
    <source>
        <strain evidence="4">VT107</strain>
    </source>
</reference>
<protein>
    <submittedName>
        <fullName evidence="4">Uncharacterized protein</fullName>
    </submittedName>
</protein>
<dbReference type="InterPro" id="IPR036770">
    <property type="entry name" value="Ankyrin_rpt-contain_sf"/>
</dbReference>
<evidence type="ECO:0000313" key="4">
    <source>
        <dbReference type="EMBL" id="KAJ3578559.1"/>
    </source>
</evidence>
<name>A0A9W8TQS9_9PEZI</name>
<dbReference type="PROSITE" id="PS50297">
    <property type="entry name" value="ANK_REP_REGION"/>
    <property type="match status" value="5"/>
</dbReference>
<dbReference type="Proteomes" id="UP001148614">
    <property type="component" value="Unassembled WGS sequence"/>
</dbReference>
<evidence type="ECO:0000313" key="5">
    <source>
        <dbReference type="Proteomes" id="UP001148614"/>
    </source>
</evidence>
<dbReference type="SMART" id="SM00248">
    <property type="entry name" value="ANK"/>
    <property type="match status" value="8"/>
</dbReference>
<dbReference type="SUPFAM" id="SSF48403">
    <property type="entry name" value="Ankyrin repeat"/>
    <property type="match status" value="1"/>
</dbReference>
<dbReference type="PRINTS" id="PR01415">
    <property type="entry name" value="ANKYRIN"/>
</dbReference>
<gene>
    <name evidence="4" type="ORF">NPX13_g2004</name>
</gene>
<dbReference type="EMBL" id="JANPWZ010000198">
    <property type="protein sequence ID" value="KAJ3578559.1"/>
    <property type="molecule type" value="Genomic_DNA"/>
</dbReference>
<dbReference type="PANTHER" id="PTHR24180">
    <property type="entry name" value="CYCLIN-DEPENDENT KINASE INHIBITOR 2C-RELATED"/>
    <property type="match status" value="1"/>
</dbReference>